<dbReference type="SUPFAM" id="SSF53850">
    <property type="entry name" value="Periplasmic binding protein-like II"/>
    <property type="match status" value="1"/>
</dbReference>
<dbReference type="Gene3D" id="3.40.190.10">
    <property type="entry name" value="Periplasmic binding protein-like II"/>
    <property type="match status" value="1"/>
</dbReference>
<proteinExistence type="inferred from homology"/>
<dbReference type="Gene3D" id="3.10.105.10">
    <property type="entry name" value="Dipeptide-binding Protein, Domain 3"/>
    <property type="match status" value="1"/>
</dbReference>
<feature type="domain" description="Solute-binding protein family 5" evidence="5">
    <location>
        <begin position="91"/>
        <end position="530"/>
    </location>
</feature>
<keyword evidence="4" id="KW-0732">Signal</keyword>
<keyword evidence="7" id="KW-1185">Reference proteome</keyword>
<dbReference type="EMBL" id="AP025730">
    <property type="protein sequence ID" value="BDI03527.1"/>
    <property type="molecule type" value="Genomic_DNA"/>
</dbReference>
<dbReference type="InterPro" id="IPR006311">
    <property type="entry name" value="TAT_signal"/>
</dbReference>
<dbReference type="Pfam" id="PF00496">
    <property type="entry name" value="SBP_bac_5"/>
    <property type="match status" value="1"/>
</dbReference>
<dbReference type="InterPro" id="IPR039424">
    <property type="entry name" value="SBP_5"/>
</dbReference>
<sequence>MHDALSRRDWLNRQLAGGTGLLGALAWPGTGTAAALHPSGQREHVLRYAFPTAETGFDPAQISDIYSRTVTANLFEALYEYDHLARPFLLRPCLAEAMPEMADGHTRYTIRLRRGVHFQDDAAFAATGGKGREVTAEDWIYTFKRLYDPALKSPSQPNFEELGIIGLRELRDAAIRDKRALDPDAPVPGLVALDRYTLQFRLREPRPRFIYSMAAPDIWGVMAREVVERYGDKIMEHPVGTGPFRLASWRRSSQIVLERNPTYREVVYDARPAPDDAEGQALLARLKGRRLPLLERIDIAIIEESQPRWLAFLAGEQDLLQIVPPEFIAQAIPGGQLAPHLAKRGIEARRVPAADVYYQVFNMEHPVVGGLAPERVALRRAIALGYDIDREIALVRRGEAIAAQGMTVPGTFGYDATLRTPATGHDLSRARALLDLYGWRDRDGDGWREQPDGQPFTLEMLSQSDQTTRAMDELLKKTLDALGIRLELKIGQWAENLKAARTGRFMMWRVGSSASTPDGQSALERAYGGSIGKANLSRMKLPAFDALYERLQGLPDGPERQALFREANKLAVAYMPYRMTVHRILCDLAQPGVVGYRRPVCWLDWWKHVDVSRSA</sequence>
<dbReference type="InterPro" id="IPR030678">
    <property type="entry name" value="Peptide/Ni-bd"/>
</dbReference>
<dbReference type="Proteomes" id="UP001057498">
    <property type="component" value="Chromosome"/>
</dbReference>
<dbReference type="PANTHER" id="PTHR30290:SF10">
    <property type="entry name" value="PERIPLASMIC OLIGOPEPTIDE-BINDING PROTEIN-RELATED"/>
    <property type="match status" value="1"/>
</dbReference>
<evidence type="ECO:0000256" key="2">
    <source>
        <dbReference type="ARBA" id="ARBA00005695"/>
    </source>
</evidence>
<dbReference type="PANTHER" id="PTHR30290">
    <property type="entry name" value="PERIPLASMIC BINDING COMPONENT OF ABC TRANSPORTER"/>
    <property type="match status" value="1"/>
</dbReference>
<gene>
    <name evidence="6" type="primary">oppA_1</name>
    <name evidence="6" type="ORF">CATMQ487_04970</name>
</gene>
<name>A0ABN6PGV7_9BURK</name>
<evidence type="ECO:0000256" key="3">
    <source>
        <dbReference type="ARBA" id="ARBA00022448"/>
    </source>
</evidence>
<dbReference type="PIRSF" id="PIRSF002741">
    <property type="entry name" value="MppA"/>
    <property type="match status" value="1"/>
</dbReference>
<keyword evidence="3" id="KW-0813">Transport</keyword>
<accession>A0ABN6PGV7</accession>
<comment type="subcellular location">
    <subcellularLocation>
        <location evidence="1">Cell envelope</location>
    </subcellularLocation>
</comment>
<evidence type="ECO:0000313" key="6">
    <source>
        <dbReference type="EMBL" id="BDI03527.1"/>
    </source>
</evidence>
<evidence type="ECO:0000313" key="7">
    <source>
        <dbReference type="Proteomes" id="UP001057498"/>
    </source>
</evidence>
<organism evidence="6 7">
    <name type="scientific">Sphaerotilus microaerophilus</name>
    <dbReference type="NCBI Taxonomy" id="2914710"/>
    <lineage>
        <taxon>Bacteria</taxon>
        <taxon>Pseudomonadati</taxon>
        <taxon>Pseudomonadota</taxon>
        <taxon>Betaproteobacteria</taxon>
        <taxon>Burkholderiales</taxon>
        <taxon>Sphaerotilaceae</taxon>
        <taxon>Sphaerotilus</taxon>
    </lineage>
</organism>
<evidence type="ECO:0000256" key="1">
    <source>
        <dbReference type="ARBA" id="ARBA00004196"/>
    </source>
</evidence>
<dbReference type="PROSITE" id="PS51318">
    <property type="entry name" value="TAT"/>
    <property type="match status" value="1"/>
</dbReference>
<protein>
    <submittedName>
        <fullName evidence="6">Heme-binding protein</fullName>
    </submittedName>
</protein>
<evidence type="ECO:0000256" key="4">
    <source>
        <dbReference type="ARBA" id="ARBA00022729"/>
    </source>
</evidence>
<dbReference type="InterPro" id="IPR000914">
    <property type="entry name" value="SBP_5_dom"/>
</dbReference>
<reference evidence="6" key="1">
    <citation type="submission" date="2022-04" db="EMBL/GenBank/DDBJ databases">
        <title>Whole genome sequence of Sphaerotilus sp. FB-5.</title>
        <authorList>
            <person name="Takeda M."/>
            <person name="Narihara S."/>
            <person name="Akimoto M."/>
            <person name="Akimoto R."/>
            <person name="Nishiyashiki S."/>
            <person name="Murakami T."/>
        </authorList>
    </citation>
    <scope>NUCLEOTIDE SEQUENCE</scope>
    <source>
        <strain evidence="6">FB-5</strain>
    </source>
</reference>
<dbReference type="RefSeq" id="WP_251971809.1">
    <property type="nucleotide sequence ID" value="NZ_AP025730.1"/>
</dbReference>
<evidence type="ECO:0000259" key="5">
    <source>
        <dbReference type="Pfam" id="PF00496"/>
    </source>
</evidence>
<comment type="similarity">
    <text evidence="2">Belongs to the bacterial solute-binding protein 5 family.</text>
</comment>